<dbReference type="SUPFAM" id="SSF56784">
    <property type="entry name" value="HAD-like"/>
    <property type="match status" value="1"/>
</dbReference>
<dbReference type="GO" id="GO:0019432">
    <property type="term" value="P:triglyceride biosynthetic process"/>
    <property type="evidence" value="ECO:0007669"/>
    <property type="project" value="TreeGrafter"/>
</dbReference>
<dbReference type="AlphaFoldDB" id="A0A316VMK4"/>
<dbReference type="Pfam" id="PF08235">
    <property type="entry name" value="LNS2"/>
    <property type="match status" value="2"/>
</dbReference>
<dbReference type="InterPro" id="IPR007651">
    <property type="entry name" value="Lipin_N"/>
</dbReference>
<keyword evidence="6" id="KW-1185">Reference proteome</keyword>
<dbReference type="Gene3D" id="3.40.50.1000">
    <property type="entry name" value="HAD superfamily/HAD-like"/>
    <property type="match status" value="1"/>
</dbReference>
<feature type="compositionally biased region" description="Acidic residues" evidence="3">
    <location>
        <begin position="901"/>
        <end position="940"/>
    </location>
</feature>
<dbReference type="SMART" id="SM00775">
    <property type="entry name" value="LNS2"/>
    <property type="match status" value="1"/>
</dbReference>
<feature type="compositionally biased region" description="Low complexity" evidence="3">
    <location>
        <begin position="789"/>
        <end position="806"/>
    </location>
</feature>
<gene>
    <name evidence="5" type="ORF">FA14DRAFT_7013</name>
</gene>
<name>A0A316VMK4_9BASI</name>
<reference evidence="5 6" key="1">
    <citation type="journal article" date="2018" name="Mol. Biol. Evol.">
        <title>Broad Genomic Sampling Reveals a Smut Pathogenic Ancestry of the Fungal Clade Ustilaginomycotina.</title>
        <authorList>
            <person name="Kijpornyongpan T."/>
            <person name="Mondo S.J."/>
            <person name="Barry K."/>
            <person name="Sandor L."/>
            <person name="Lee J."/>
            <person name="Lipzen A."/>
            <person name="Pangilinan J."/>
            <person name="LaButti K."/>
            <person name="Hainaut M."/>
            <person name="Henrissat B."/>
            <person name="Grigoriev I.V."/>
            <person name="Spatafora J.W."/>
            <person name="Aime M.C."/>
        </authorList>
    </citation>
    <scope>NUCLEOTIDE SEQUENCE [LARGE SCALE GENOMIC DNA]</scope>
    <source>
        <strain evidence="5 6">MCA 3882</strain>
    </source>
</reference>
<dbReference type="GO" id="GO:0009062">
    <property type="term" value="P:fatty acid catabolic process"/>
    <property type="evidence" value="ECO:0007669"/>
    <property type="project" value="TreeGrafter"/>
</dbReference>
<feature type="region of interest" description="Disordered" evidence="3">
    <location>
        <begin position="264"/>
        <end position="293"/>
    </location>
</feature>
<dbReference type="InterPro" id="IPR031315">
    <property type="entry name" value="LNS2/PITP"/>
</dbReference>
<evidence type="ECO:0000313" key="5">
    <source>
        <dbReference type="EMBL" id="PWN36795.1"/>
    </source>
</evidence>
<keyword evidence="2" id="KW-0597">Phosphoprotein</keyword>
<dbReference type="PANTHER" id="PTHR12181">
    <property type="entry name" value="LIPIN"/>
    <property type="match status" value="1"/>
</dbReference>
<dbReference type="RefSeq" id="XP_025357097.1">
    <property type="nucleotide sequence ID" value="XM_025502718.1"/>
</dbReference>
<sequence>MQYVGRFVSSVYNTITPNINPATLSGAIDVIVVEREVEKEVDEEDGSGKKKKIKVTELASTPFHVRFGKMSVLRPAERKVTLHLNDSPEPLPFAMKVGEAGEAFFVLELNDEEARQGVPDELVTSPILSATTSPNIPADDVLKSSNSDSKIKQSTNDSHMELTEGHQPPRKLIAETYVEPLDLGASSTSSTTKPADLPKASSSKPAKAEEAEQDIIPTVKTNGQKDALHYMLDMDGYKMTEDGEEIAYEESSRLAKEVPISKRHGLPLANGGASAGPRSAQRRGSFGDVEGKSLNGSAAAETLQKRRGSFSVRMNGSSDDVMVRDGEASLESAAQSTTDTISGANPEIIQHTSKALGKEISGWSAPGSLPRTSTDPLLDTKSISKANGKAEEEKITPPRRAMTSVEAIGQQKTYAKTLRLTSDQLKSLDLKKGANTISFSVTSSYSGVAMCTARIFLWNSTHRIVVSDIDGTITKSDALGHLYTMIGRDWTHSGVAKLYTDVARNGYRIMYLTSRAIGQADSTRDYLRGINQGNFRLPDGPVIMSPDRLMASLHREVILRKPEVFKMACLRDIARLFGADQRGSGSAQTGLPQKKEKEVDSTASSNDKDPLSIASATSTNQNNQPTPFYAGFGNRITDALSYRSVNIPSSRIFTIDSNGEVKMELLELAGYKSSYIHMTDLVDQMFPPITAKSVEGNTGKPEFNDFNFWRSELGEFDLPPDDELIHTPVPSSPVSPALSARSIRSTKSLRSVRDDEFVAPSNGNAIANTHGRSNSNANDDVQSNTGSTSRLSRFGLGKLGLSRRGSNQTIAAPPSQQEKQRADTGSNVSQSGPPTIASSPSSSSLLIGTSPPSSPGSYGSGVTSWTAGWRRRAASPTAQNPSAAGNVQATSPLVGPVINAEPDDLDEDGEDDDDVSSFGGDEEEGDEDDEEDDNDEEEGQNGDQQGRRSGRKRDNRNDMGDDVMDDDDPLLATGEIQFEWRG</sequence>
<feature type="region of interest" description="Disordered" evidence="3">
    <location>
        <begin position="719"/>
        <end position="982"/>
    </location>
</feature>
<dbReference type="FunCoup" id="A0A316VMK4">
    <property type="interactions" value="241"/>
</dbReference>
<feature type="compositionally biased region" description="Polar residues" evidence="3">
    <location>
        <begin position="143"/>
        <end position="157"/>
    </location>
</feature>
<dbReference type="EMBL" id="KZ819602">
    <property type="protein sequence ID" value="PWN36795.1"/>
    <property type="molecule type" value="Genomic_DNA"/>
</dbReference>
<feature type="region of interest" description="Disordered" evidence="3">
    <location>
        <begin position="360"/>
        <end position="380"/>
    </location>
</feature>
<feature type="compositionally biased region" description="Acidic residues" evidence="3">
    <location>
        <begin position="960"/>
        <end position="969"/>
    </location>
</feature>
<dbReference type="Pfam" id="PF04571">
    <property type="entry name" value="Lipin_N"/>
    <property type="match status" value="1"/>
</dbReference>
<feature type="compositionally biased region" description="Low complexity" evidence="3">
    <location>
        <begin position="728"/>
        <end position="740"/>
    </location>
</feature>
<feature type="compositionally biased region" description="Low complexity" evidence="3">
    <location>
        <begin position="831"/>
        <end position="861"/>
    </location>
</feature>
<dbReference type="Proteomes" id="UP000245771">
    <property type="component" value="Unassembled WGS sequence"/>
</dbReference>
<feature type="compositionally biased region" description="Polar residues" evidence="3">
    <location>
        <begin position="807"/>
        <end position="830"/>
    </location>
</feature>
<feature type="compositionally biased region" description="Polar residues" evidence="3">
    <location>
        <begin position="761"/>
        <end position="788"/>
    </location>
</feature>
<feature type="domain" description="LNS2/PITP" evidence="4">
    <location>
        <begin position="464"/>
        <end position="664"/>
    </location>
</feature>
<dbReference type="FunFam" id="3.40.50.1000:FF:000063">
    <property type="entry name" value="Nuclear elongation and deformation protein"/>
    <property type="match status" value="1"/>
</dbReference>
<evidence type="ECO:0000256" key="1">
    <source>
        <dbReference type="ARBA" id="ARBA00005476"/>
    </source>
</evidence>
<comment type="similarity">
    <text evidence="1">Belongs to the lipin family.</text>
</comment>
<dbReference type="GO" id="GO:0008195">
    <property type="term" value="F:phosphatidate phosphatase activity"/>
    <property type="evidence" value="ECO:0007669"/>
    <property type="project" value="TreeGrafter"/>
</dbReference>
<dbReference type="STRING" id="1280837.A0A316VMK4"/>
<evidence type="ECO:0000256" key="2">
    <source>
        <dbReference type="ARBA" id="ARBA00022553"/>
    </source>
</evidence>
<dbReference type="InterPro" id="IPR036412">
    <property type="entry name" value="HAD-like_sf"/>
</dbReference>
<dbReference type="InParanoid" id="A0A316VMK4"/>
<dbReference type="OrthoDB" id="4567at2759"/>
<feature type="compositionally biased region" description="Basic and acidic residues" evidence="3">
    <location>
        <begin position="593"/>
        <end position="610"/>
    </location>
</feature>
<feature type="compositionally biased region" description="Polar residues" evidence="3">
    <location>
        <begin position="370"/>
        <end position="380"/>
    </location>
</feature>
<dbReference type="PANTHER" id="PTHR12181:SF12">
    <property type="entry name" value="PHOSPHATIDATE PHOSPHATASE"/>
    <property type="match status" value="1"/>
</dbReference>
<evidence type="ECO:0000313" key="6">
    <source>
        <dbReference type="Proteomes" id="UP000245771"/>
    </source>
</evidence>
<protein>
    <submittedName>
        <fullName evidence="5">LNS2-domain-containing protein</fullName>
    </submittedName>
</protein>
<dbReference type="InterPro" id="IPR026058">
    <property type="entry name" value="LIPIN"/>
</dbReference>
<evidence type="ECO:0000259" key="4">
    <source>
        <dbReference type="SMART" id="SM00775"/>
    </source>
</evidence>
<dbReference type="InterPro" id="IPR023214">
    <property type="entry name" value="HAD_sf"/>
</dbReference>
<feature type="compositionally biased region" description="Polar residues" evidence="3">
    <location>
        <begin position="614"/>
        <end position="626"/>
    </location>
</feature>
<dbReference type="GeneID" id="37024499"/>
<dbReference type="InterPro" id="IPR013209">
    <property type="entry name" value="LNS2"/>
</dbReference>
<feature type="region of interest" description="Disordered" evidence="3">
    <location>
        <begin position="184"/>
        <end position="220"/>
    </location>
</feature>
<feature type="compositionally biased region" description="Polar residues" evidence="3">
    <location>
        <begin position="876"/>
        <end position="891"/>
    </location>
</feature>
<feature type="region of interest" description="Disordered" evidence="3">
    <location>
        <begin position="581"/>
        <end position="628"/>
    </location>
</feature>
<organism evidence="5 6">
    <name type="scientific">Meira miltonrushii</name>
    <dbReference type="NCBI Taxonomy" id="1280837"/>
    <lineage>
        <taxon>Eukaryota</taxon>
        <taxon>Fungi</taxon>
        <taxon>Dikarya</taxon>
        <taxon>Basidiomycota</taxon>
        <taxon>Ustilaginomycotina</taxon>
        <taxon>Exobasidiomycetes</taxon>
        <taxon>Exobasidiales</taxon>
        <taxon>Brachybasidiaceae</taxon>
        <taxon>Meira</taxon>
    </lineage>
</organism>
<feature type="region of interest" description="Disordered" evidence="3">
    <location>
        <begin position="129"/>
        <end position="170"/>
    </location>
</feature>
<proteinExistence type="inferred from homology"/>
<dbReference type="GO" id="GO:0005634">
    <property type="term" value="C:nucleus"/>
    <property type="evidence" value="ECO:0007669"/>
    <property type="project" value="TreeGrafter"/>
</dbReference>
<evidence type="ECO:0000256" key="3">
    <source>
        <dbReference type="SAM" id="MobiDB-lite"/>
    </source>
</evidence>
<accession>A0A316VMK4</accession>